<feature type="domain" description="C3H1-type" evidence="3">
    <location>
        <begin position="348"/>
        <end position="375"/>
    </location>
</feature>
<evidence type="ECO:0000256" key="2">
    <source>
        <dbReference type="SAM" id="MobiDB-lite"/>
    </source>
</evidence>
<feature type="region of interest" description="Disordered" evidence="2">
    <location>
        <begin position="242"/>
        <end position="269"/>
    </location>
</feature>
<sequence>MAMSVHLPVTETPETKNQEDRERNVMSVTYYEDSEIPANPTDLDEDYGEDDDMRVEPREVIMIPLDDPADAPAQAVTVAPLLSGLGGLSALFSGNQQPQTTPTTPVSVLGLLSSLQQQQQQPPKADVSNLLRSLGVAPPTAPTPPTQFPSFLQQPQPVTTVPSSLPSFLQQPNQSPAVVGGVPPQLANLLSKLAPQAPQQHQQPTNFGFPPAMPPPPPPAVAQNFNNSAPVAPGIAAFLQNLQQAQQQQSQAPQPQQYPFQQAQQQQQPAPALLAGLAAFQQQANMYNSANKHPRQDDDTDEWNRNKRVASDSSRQGQPLPSQQQQFGRGGSFSGRGRGGFTKNREDIKPKGKCHYWSRGNCQYGDKCFNIHEGEGGSTRNF</sequence>
<dbReference type="OrthoDB" id="2163628at2759"/>
<gene>
    <name evidence="4" type="ORF">BCR33DRAFT_377802</name>
</gene>
<feature type="compositionally biased region" description="Low complexity" evidence="2">
    <location>
        <begin position="314"/>
        <end position="327"/>
    </location>
</feature>
<feature type="zinc finger region" description="C3H1-type" evidence="1">
    <location>
        <begin position="348"/>
        <end position="375"/>
    </location>
</feature>
<dbReference type="EMBL" id="MCGO01000037">
    <property type="protein sequence ID" value="ORY39895.1"/>
    <property type="molecule type" value="Genomic_DNA"/>
</dbReference>
<evidence type="ECO:0000256" key="1">
    <source>
        <dbReference type="PROSITE-ProRule" id="PRU00723"/>
    </source>
</evidence>
<evidence type="ECO:0000313" key="5">
    <source>
        <dbReference type="Proteomes" id="UP000193642"/>
    </source>
</evidence>
<evidence type="ECO:0000259" key="3">
    <source>
        <dbReference type="PROSITE" id="PS50103"/>
    </source>
</evidence>
<dbReference type="AlphaFoldDB" id="A0A1Y2C0Q8"/>
<dbReference type="GO" id="GO:0008270">
    <property type="term" value="F:zinc ion binding"/>
    <property type="evidence" value="ECO:0007669"/>
    <property type="project" value="UniProtKB-KW"/>
</dbReference>
<keyword evidence="1" id="KW-0479">Metal-binding</keyword>
<comment type="caution">
    <text evidence="4">The sequence shown here is derived from an EMBL/GenBank/DDBJ whole genome shotgun (WGS) entry which is preliminary data.</text>
</comment>
<dbReference type="InterPro" id="IPR000571">
    <property type="entry name" value="Znf_CCCH"/>
</dbReference>
<dbReference type="Proteomes" id="UP000193642">
    <property type="component" value="Unassembled WGS sequence"/>
</dbReference>
<organism evidence="4 5">
    <name type="scientific">Rhizoclosmatium globosum</name>
    <dbReference type="NCBI Taxonomy" id="329046"/>
    <lineage>
        <taxon>Eukaryota</taxon>
        <taxon>Fungi</taxon>
        <taxon>Fungi incertae sedis</taxon>
        <taxon>Chytridiomycota</taxon>
        <taxon>Chytridiomycota incertae sedis</taxon>
        <taxon>Chytridiomycetes</taxon>
        <taxon>Chytridiales</taxon>
        <taxon>Chytriomycetaceae</taxon>
        <taxon>Rhizoclosmatium</taxon>
    </lineage>
</organism>
<feature type="compositionally biased region" description="Low complexity" evidence="2">
    <location>
        <begin position="194"/>
        <end position="204"/>
    </location>
</feature>
<proteinExistence type="predicted"/>
<keyword evidence="1" id="KW-0862">Zinc</keyword>
<feature type="region of interest" description="Disordered" evidence="2">
    <location>
        <begin position="1"/>
        <end position="23"/>
    </location>
</feature>
<dbReference type="STRING" id="329046.A0A1Y2C0Q8"/>
<dbReference type="PROSITE" id="PS50103">
    <property type="entry name" value="ZF_C3H1"/>
    <property type="match status" value="1"/>
</dbReference>
<name>A0A1Y2C0Q8_9FUNG</name>
<feature type="region of interest" description="Disordered" evidence="2">
    <location>
        <begin position="308"/>
        <end position="350"/>
    </location>
</feature>
<keyword evidence="5" id="KW-1185">Reference proteome</keyword>
<feature type="compositionally biased region" description="Basic and acidic residues" evidence="2">
    <location>
        <begin position="13"/>
        <end position="23"/>
    </location>
</feature>
<protein>
    <recommendedName>
        <fullName evidence="3">C3H1-type domain-containing protein</fullName>
    </recommendedName>
</protein>
<keyword evidence="1" id="KW-0863">Zinc-finger</keyword>
<feature type="region of interest" description="Disordered" evidence="2">
    <location>
        <begin position="194"/>
        <end position="228"/>
    </location>
</feature>
<evidence type="ECO:0000313" key="4">
    <source>
        <dbReference type="EMBL" id="ORY39895.1"/>
    </source>
</evidence>
<feature type="compositionally biased region" description="Gly residues" evidence="2">
    <location>
        <begin position="328"/>
        <end position="340"/>
    </location>
</feature>
<accession>A0A1Y2C0Q8</accession>
<feature type="compositionally biased region" description="Pro residues" evidence="2">
    <location>
        <begin position="211"/>
        <end position="220"/>
    </location>
</feature>
<reference evidence="4 5" key="1">
    <citation type="submission" date="2016-07" db="EMBL/GenBank/DDBJ databases">
        <title>Pervasive Adenine N6-methylation of Active Genes in Fungi.</title>
        <authorList>
            <consortium name="DOE Joint Genome Institute"/>
            <person name="Mondo S.J."/>
            <person name="Dannebaum R.O."/>
            <person name="Kuo R.C."/>
            <person name="Labutti K."/>
            <person name="Haridas S."/>
            <person name="Kuo A."/>
            <person name="Salamov A."/>
            <person name="Ahrendt S.R."/>
            <person name="Lipzen A."/>
            <person name="Sullivan W."/>
            <person name="Andreopoulos W.B."/>
            <person name="Clum A."/>
            <person name="Lindquist E."/>
            <person name="Daum C."/>
            <person name="Ramamoorthy G.K."/>
            <person name="Gryganskyi A."/>
            <person name="Culley D."/>
            <person name="Magnuson J.K."/>
            <person name="James T.Y."/>
            <person name="O'Malley M.A."/>
            <person name="Stajich J.E."/>
            <person name="Spatafora J.W."/>
            <person name="Visel A."/>
            <person name="Grigoriev I.V."/>
        </authorList>
    </citation>
    <scope>NUCLEOTIDE SEQUENCE [LARGE SCALE GENOMIC DNA]</scope>
    <source>
        <strain evidence="4 5">JEL800</strain>
    </source>
</reference>